<dbReference type="InterPro" id="IPR009367">
    <property type="entry name" value="Elm1-like"/>
</dbReference>
<dbReference type="EMBL" id="JPGN01000019">
    <property type="protein sequence ID" value="KFI20487.1"/>
    <property type="molecule type" value="Genomic_DNA"/>
</dbReference>
<proteinExistence type="predicted"/>
<comment type="caution">
    <text evidence="1">The sequence shown here is derived from an EMBL/GenBank/DDBJ whole genome shotgun (WGS) entry which is preliminary data.</text>
</comment>
<dbReference type="OrthoDB" id="1865at2"/>
<dbReference type="Proteomes" id="UP000028839">
    <property type="component" value="Unassembled WGS sequence"/>
</dbReference>
<reference evidence="1 2" key="1">
    <citation type="submission" date="2014-07" db="EMBL/GenBank/DDBJ databases">
        <title>Comparative analysis of Nitrosococcus oceani genome inventories of strains from Pacific and Atlantic gyres.</title>
        <authorList>
            <person name="Lim C.K."/>
            <person name="Wang L."/>
            <person name="Sayavedra-Soto L.A."/>
            <person name="Klotz M.G."/>
        </authorList>
    </citation>
    <scope>NUCLEOTIDE SEQUENCE [LARGE SCALE GENOMIC DNA]</scope>
    <source>
        <strain evidence="1 2">C-27</strain>
    </source>
</reference>
<accession>A0A0E2ZPZ0</accession>
<dbReference type="AlphaFoldDB" id="A0A0E2ZPZ0"/>
<evidence type="ECO:0000313" key="2">
    <source>
        <dbReference type="Proteomes" id="UP000028839"/>
    </source>
</evidence>
<protein>
    <submittedName>
        <fullName evidence="1">Nucleoside-diphosphate sugar epimerase</fullName>
    </submittedName>
</protein>
<organism evidence="1 2">
    <name type="scientific">Nitrosococcus oceani C-27</name>
    <dbReference type="NCBI Taxonomy" id="314279"/>
    <lineage>
        <taxon>Bacteria</taxon>
        <taxon>Pseudomonadati</taxon>
        <taxon>Pseudomonadota</taxon>
        <taxon>Gammaproteobacteria</taxon>
        <taxon>Chromatiales</taxon>
        <taxon>Chromatiaceae</taxon>
        <taxon>Nitrosococcus</taxon>
    </lineage>
</organism>
<sequence>MQSSAEPFITWYLTDGKPGHENQSSGLLNALARYVPLQAHGIPVSSGPGTIGWWALKIFPPAKDLPNPHLIIGAGHGTHIPLLAARRARGGRTVVLMRPSLPFSWYDLCLIPEHDGIEAEANVVLTRGVLNKIASEGIHEPSRGLILLGGPSRHYNWDPQSILWQVQSLLKQEKKTYQWVLSTSRRTPPSMLTALRNLQFPNLQVFAGETTPPGWVTEQLSLAGRVWVSEDSVSMVYEALTCGAAVGVLNVPCKAWGRVVRGLDSLAEKGIVTTFTAWRQGQKLAPPRQQFNEADRCAQILVERWFSGP</sequence>
<gene>
    <name evidence="1" type="ORF">IB75_02940</name>
</gene>
<evidence type="ECO:0000313" key="1">
    <source>
        <dbReference type="EMBL" id="KFI20487.1"/>
    </source>
</evidence>
<dbReference type="HOGENOM" id="CLU_938851_0_0_6"/>
<dbReference type="Pfam" id="PF06258">
    <property type="entry name" value="Mito_fiss_Elm1"/>
    <property type="match status" value="1"/>
</dbReference>
<name>A0A0E2ZPZ0_9GAMM</name>